<name>A0A9P5Z005_9AGAR</name>
<feature type="compositionally biased region" description="Basic and acidic residues" evidence="1">
    <location>
        <begin position="574"/>
        <end position="589"/>
    </location>
</feature>
<organism evidence="2 3">
    <name type="scientific">Pholiota conissans</name>
    <dbReference type="NCBI Taxonomy" id="109636"/>
    <lineage>
        <taxon>Eukaryota</taxon>
        <taxon>Fungi</taxon>
        <taxon>Dikarya</taxon>
        <taxon>Basidiomycota</taxon>
        <taxon>Agaricomycotina</taxon>
        <taxon>Agaricomycetes</taxon>
        <taxon>Agaricomycetidae</taxon>
        <taxon>Agaricales</taxon>
        <taxon>Agaricineae</taxon>
        <taxon>Strophariaceae</taxon>
        <taxon>Pholiota</taxon>
    </lineage>
</organism>
<feature type="compositionally biased region" description="Polar residues" evidence="1">
    <location>
        <begin position="601"/>
        <end position="613"/>
    </location>
</feature>
<feature type="region of interest" description="Disordered" evidence="1">
    <location>
        <begin position="503"/>
        <end position="628"/>
    </location>
</feature>
<dbReference type="OrthoDB" id="3060221at2759"/>
<comment type="caution">
    <text evidence="2">The sequence shown here is derived from an EMBL/GenBank/DDBJ whole genome shotgun (WGS) entry which is preliminary data.</text>
</comment>
<gene>
    <name evidence="2" type="ORF">BDN70DRAFT_994055</name>
</gene>
<sequence length="628" mass="68778">MAPANASLFSSISRKRSSSAVVYNGDDQIAAYGPYSKRYKTRNTNAKFDRMIETMTVISSVHASSSDDGRHPEWSGANQSNKKKSLNGNHERPYSPQVPSTDGSELSFIKMGRRRSVHVDRPSSDTNTSKDAPEPVSLRSPCTSLPPWLATTFMSLSRKHPLRLLLPPDLAEISVIDPTSEPMQQLQPAQSVPPTADGIFAFTVPVDDVPCSKAATVFGQLSWPAVDANDETSAYTDFPHPNNDSRHLFLSEAYLNSSAYDDIPPLDFAFQPVPFSTPGPRSLIGSTANTNTVVAHLPPVYSSPTIYPDVVESYATEKHSDRAKLHCYYDCDNLTDFPGHYAHSTDGFGNSGSITLSPSLISNPLFSNIFTKPGPAYCASLPIHFDSPTEDPLSSNPSSSPGYPVSYGEIDFQWQPFDRGNLTEHVPEMPDHAVFAFGEPQSDLKAVASPDTQMNSVKALHMKFFETQRPHSLHQSPAFLSLPPLSPLLPVISSPFRFAVPVENYPDQHPEENSSIIVPGEQEHDEQPRTPKKPAFAPEPGIYISPLHPSRGQTKSPGSEEEGPNHNAAENIDSSDRPRTADNVRRDSYGSKTDAFGDPRTFSQRSHSSNDSIESWGLAGERVNAQED</sequence>
<dbReference type="EMBL" id="MU155230">
    <property type="protein sequence ID" value="KAF9478609.1"/>
    <property type="molecule type" value="Genomic_DNA"/>
</dbReference>
<keyword evidence="3" id="KW-1185">Reference proteome</keyword>
<evidence type="ECO:0000313" key="3">
    <source>
        <dbReference type="Proteomes" id="UP000807469"/>
    </source>
</evidence>
<reference evidence="2" key="1">
    <citation type="submission" date="2020-11" db="EMBL/GenBank/DDBJ databases">
        <authorList>
            <consortium name="DOE Joint Genome Institute"/>
            <person name="Ahrendt S."/>
            <person name="Riley R."/>
            <person name="Andreopoulos W."/>
            <person name="Labutti K."/>
            <person name="Pangilinan J."/>
            <person name="Ruiz-Duenas F.J."/>
            <person name="Barrasa J.M."/>
            <person name="Sanchez-Garcia M."/>
            <person name="Camarero S."/>
            <person name="Miyauchi S."/>
            <person name="Serrano A."/>
            <person name="Linde D."/>
            <person name="Babiker R."/>
            <person name="Drula E."/>
            <person name="Ayuso-Fernandez I."/>
            <person name="Pacheco R."/>
            <person name="Padilla G."/>
            <person name="Ferreira P."/>
            <person name="Barriuso J."/>
            <person name="Kellner H."/>
            <person name="Castanera R."/>
            <person name="Alfaro M."/>
            <person name="Ramirez L."/>
            <person name="Pisabarro A.G."/>
            <person name="Kuo A."/>
            <person name="Tritt A."/>
            <person name="Lipzen A."/>
            <person name="He G."/>
            <person name="Yan M."/>
            <person name="Ng V."/>
            <person name="Cullen D."/>
            <person name="Martin F."/>
            <person name="Rosso M.-N."/>
            <person name="Henrissat B."/>
            <person name="Hibbett D."/>
            <person name="Martinez A.T."/>
            <person name="Grigoriev I.V."/>
        </authorList>
    </citation>
    <scope>NUCLEOTIDE SEQUENCE</scope>
    <source>
        <strain evidence="2">CIRM-BRFM 674</strain>
    </source>
</reference>
<dbReference type="Proteomes" id="UP000807469">
    <property type="component" value="Unassembled WGS sequence"/>
</dbReference>
<dbReference type="AlphaFoldDB" id="A0A9P5Z005"/>
<proteinExistence type="predicted"/>
<accession>A0A9P5Z005</accession>
<evidence type="ECO:0000256" key="1">
    <source>
        <dbReference type="SAM" id="MobiDB-lite"/>
    </source>
</evidence>
<feature type="region of interest" description="Disordered" evidence="1">
    <location>
        <begin position="62"/>
        <end position="140"/>
    </location>
</feature>
<protein>
    <submittedName>
        <fullName evidence="2">Uncharacterized protein</fullName>
    </submittedName>
</protein>
<evidence type="ECO:0000313" key="2">
    <source>
        <dbReference type="EMBL" id="KAF9478609.1"/>
    </source>
</evidence>